<keyword evidence="2" id="KW-0808">Transferase</keyword>
<feature type="domain" description="N-acetyltransferase" evidence="1">
    <location>
        <begin position="72"/>
        <end position="200"/>
    </location>
</feature>
<evidence type="ECO:0000313" key="3">
    <source>
        <dbReference type="Proteomes" id="UP000290287"/>
    </source>
</evidence>
<evidence type="ECO:0000259" key="1">
    <source>
        <dbReference type="PROSITE" id="PS51186"/>
    </source>
</evidence>
<protein>
    <submittedName>
        <fullName evidence="2">GNAT family N-acetyltransferase</fullName>
    </submittedName>
</protein>
<dbReference type="GO" id="GO:0016747">
    <property type="term" value="F:acyltransferase activity, transferring groups other than amino-acyl groups"/>
    <property type="evidence" value="ECO:0007669"/>
    <property type="project" value="InterPro"/>
</dbReference>
<evidence type="ECO:0000313" key="2">
    <source>
        <dbReference type="EMBL" id="RXJ72708.1"/>
    </source>
</evidence>
<dbReference type="Proteomes" id="UP000290287">
    <property type="component" value="Unassembled WGS sequence"/>
</dbReference>
<dbReference type="Gene3D" id="3.40.630.30">
    <property type="match status" value="1"/>
</dbReference>
<dbReference type="PROSITE" id="PS51186">
    <property type="entry name" value="GNAT"/>
    <property type="match status" value="1"/>
</dbReference>
<dbReference type="Pfam" id="PF00583">
    <property type="entry name" value="Acetyltransf_1"/>
    <property type="match status" value="1"/>
</dbReference>
<accession>A0A4V1LSS4</accession>
<name>A0A4V1LSS4_9GAMM</name>
<dbReference type="InterPro" id="IPR000182">
    <property type="entry name" value="GNAT_dom"/>
</dbReference>
<dbReference type="InterPro" id="IPR016181">
    <property type="entry name" value="Acyl_CoA_acyltransferase"/>
</dbReference>
<dbReference type="EMBL" id="PEIB01000016">
    <property type="protein sequence ID" value="RXJ72708.1"/>
    <property type="molecule type" value="Genomic_DNA"/>
</dbReference>
<organism evidence="2 3">
    <name type="scientific">Veronia nyctiphanis</name>
    <dbReference type="NCBI Taxonomy" id="1278244"/>
    <lineage>
        <taxon>Bacteria</taxon>
        <taxon>Pseudomonadati</taxon>
        <taxon>Pseudomonadota</taxon>
        <taxon>Gammaproteobacteria</taxon>
        <taxon>Vibrionales</taxon>
        <taxon>Vibrionaceae</taxon>
        <taxon>Veronia</taxon>
    </lineage>
</organism>
<dbReference type="AlphaFoldDB" id="A0A4V1LSS4"/>
<reference evidence="2 3" key="1">
    <citation type="submission" date="2017-10" db="EMBL/GenBank/DDBJ databases">
        <title>Nyctiphanis sp. nov., isolated from the stomach of the euphausiid Nyctiphanes simplex (Hansen, 1911) in the Gulf of California.</title>
        <authorList>
            <person name="Gomez-Gil B."/>
            <person name="Aguilar-Mendez M."/>
            <person name="Lopez-Cortes A."/>
            <person name="Gomez-Gutierrez J."/>
            <person name="Roque A."/>
            <person name="Lang E."/>
            <person name="Gonzalez-Castillo A."/>
        </authorList>
    </citation>
    <scope>NUCLEOTIDE SEQUENCE [LARGE SCALE GENOMIC DNA]</scope>
    <source>
        <strain evidence="2 3">CAIM 600</strain>
    </source>
</reference>
<dbReference type="SUPFAM" id="SSF55729">
    <property type="entry name" value="Acyl-CoA N-acyltransferases (Nat)"/>
    <property type="match status" value="1"/>
</dbReference>
<dbReference type="CDD" id="cd04301">
    <property type="entry name" value="NAT_SF"/>
    <property type="match status" value="1"/>
</dbReference>
<keyword evidence="3" id="KW-1185">Reference proteome</keyword>
<proteinExistence type="predicted"/>
<comment type="caution">
    <text evidence="2">The sequence shown here is derived from an EMBL/GenBank/DDBJ whole genome shotgun (WGS) entry which is preliminary data.</text>
</comment>
<gene>
    <name evidence="2" type="ORF">CS022_13815</name>
</gene>
<sequence length="200" mass="22745">MTMSWWFYRFQKVKLVRLPQAHLQKLDLSAPESLTSEVFREKLEAAGISLYEPDNVYKVPASHSLKNSQENITCRPLTQADEEIFTAFCADISEQDLDDAWVELDHWVVYGLFIDGKLAVASSLYPFRDSKLADLGVVTTPALRGKGLAKILVSYAHEQMQERDYFLQYRSQLDNLKSIGLAESMGLELVGQFEGEKTED</sequence>